<reference evidence="3" key="2">
    <citation type="submission" date="2020-07" db="EMBL/GenBank/DDBJ databases">
        <authorList>
            <person name="Klompen A.L."/>
            <person name="Macrander J."/>
            <person name="Reitzel A.M."/>
            <person name="Stampar S.N."/>
        </authorList>
    </citation>
    <scope>NUCLEOTIDE SEQUENCE</scope>
</reference>
<dbReference type="PANTHER" id="PTHR10334">
    <property type="entry name" value="CYSTEINE-RICH SECRETORY PROTEIN-RELATED"/>
    <property type="match status" value="1"/>
</dbReference>
<dbReference type="InterPro" id="IPR035940">
    <property type="entry name" value="CAP_sf"/>
</dbReference>
<dbReference type="InterPro" id="IPR014044">
    <property type="entry name" value="CAP_dom"/>
</dbReference>
<dbReference type="InterPro" id="IPR034113">
    <property type="entry name" value="SCP_GAPR1-like"/>
</dbReference>
<evidence type="ECO:0000313" key="3">
    <source>
        <dbReference type="EMBL" id="QNH72473.1"/>
    </source>
</evidence>
<accession>A0A7G7WYY4</accession>
<dbReference type="SMART" id="SM00198">
    <property type="entry name" value="SCP"/>
    <property type="match status" value="1"/>
</dbReference>
<keyword evidence="1" id="KW-0732">Signal</keyword>
<sequence length="197" mass="22088">MSIKLTTLVAVCLFIACATVQSRILRTGKGKGLWGGKTFQDSLENELMDYSVGGCPDAKEALKLHNQLRRKHGAEKLRWDDKLAQDAQAWAENNAANGVMAHSTEEQRNFQGENLAFLWVGLPELENTAAQEGTKMWIEEEPLYPVDPMQALHFTQMVWKKTTNIGIGCAKSGDMVYVCARYNPRGNFESFTENVQM</sequence>
<evidence type="ECO:0000259" key="2">
    <source>
        <dbReference type="SMART" id="SM00198"/>
    </source>
</evidence>
<dbReference type="PRINTS" id="PR00838">
    <property type="entry name" value="V5ALLERGEN"/>
</dbReference>
<dbReference type="PROSITE" id="PS51257">
    <property type="entry name" value="PROKAR_LIPOPROTEIN"/>
    <property type="match status" value="1"/>
</dbReference>
<dbReference type="InterPro" id="IPR001283">
    <property type="entry name" value="CRISP-related"/>
</dbReference>
<dbReference type="PRINTS" id="PR00837">
    <property type="entry name" value="V5TPXLIKE"/>
</dbReference>
<dbReference type="AlphaFoldDB" id="A0A7G7WYY4"/>
<dbReference type="CDD" id="cd05382">
    <property type="entry name" value="CAP_GAPR1-like"/>
    <property type="match status" value="1"/>
</dbReference>
<dbReference type="InterPro" id="IPR002413">
    <property type="entry name" value="V5_allergen-like"/>
</dbReference>
<reference evidence="3" key="1">
    <citation type="journal article" date="2020" name="Mar. Drugs">
        <title>Transcriptomic Analysis of Four Cerianthid (Cnidaria, Ceriantharia) Venoms.</title>
        <authorList>
            <person name="Klompen A.M.L."/>
            <person name="Macrander J."/>
            <person name="Reitzel A.M."/>
            <person name="Stampar S.N."/>
        </authorList>
    </citation>
    <scope>NUCLEOTIDE SEQUENCE</scope>
</reference>
<protein>
    <submittedName>
        <fullName evidence="3">Toxin candidate TRINITY_DN30655_c0_g2_i3</fullName>
    </submittedName>
</protein>
<feature type="domain" description="SCP" evidence="2">
    <location>
        <begin position="56"/>
        <end position="190"/>
    </location>
</feature>
<evidence type="ECO:0000256" key="1">
    <source>
        <dbReference type="SAM" id="SignalP"/>
    </source>
</evidence>
<feature type="signal peptide" evidence="1">
    <location>
        <begin position="1"/>
        <end position="22"/>
    </location>
</feature>
<organism evidence="3">
    <name type="scientific">Pachycerianthus borealis</name>
    <dbReference type="NCBI Taxonomy" id="2736680"/>
    <lineage>
        <taxon>Eukaryota</taxon>
        <taxon>Metazoa</taxon>
        <taxon>Cnidaria</taxon>
        <taxon>Anthozoa</taxon>
        <taxon>Ceriantharia</taxon>
        <taxon>Spirularia</taxon>
        <taxon>Cerianthidae</taxon>
        <taxon>Pachycerianthus</taxon>
    </lineage>
</organism>
<dbReference type="Pfam" id="PF00188">
    <property type="entry name" value="CAP"/>
    <property type="match status" value="1"/>
</dbReference>
<feature type="chain" id="PRO_5028832883" evidence="1">
    <location>
        <begin position="23"/>
        <end position="197"/>
    </location>
</feature>
<name>A0A7G7WYY4_9CNID</name>
<dbReference type="Gene3D" id="3.40.33.10">
    <property type="entry name" value="CAP"/>
    <property type="match status" value="1"/>
</dbReference>
<proteinExistence type="evidence at transcript level"/>
<dbReference type="EMBL" id="MT747539">
    <property type="protein sequence ID" value="QNH72473.1"/>
    <property type="molecule type" value="mRNA"/>
</dbReference>
<dbReference type="SUPFAM" id="SSF55797">
    <property type="entry name" value="PR-1-like"/>
    <property type="match status" value="1"/>
</dbReference>